<keyword evidence="2 6" id="KW-0349">Heme</keyword>
<dbReference type="InterPro" id="IPR036909">
    <property type="entry name" value="Cyt_c-like_dom_sf"/>
</dbReference>
<dbReference type="InterPro" id="IPR051811">
    <property type="entry name" value="Cytochrome_c550/c551-like"/>
</dbReference>
<dbReference type="EMBL" id="JAFLCK010000034">
    <property type="protein sequence ID" value="MBN8662250.1"/>
    <property type="molecule type" value="Genomic_DNA"/>
</dbReference>
<evidence type="ECO:0000256" key="5">
    <source>
        <dbReference type="ARBA" id="ARBA00023004"/>
    </source>
</evidence>
<comment type="caution">
    <text evidence="10">The sequence shown here is derived from an EMBL/GenBank/DDBJ whole genome shotgun (WGS) entry which is preliminary data.</text>
</comment>
<evidence type="ECO:0000256" key="3">
    <source>
        <dbReference type="ARBA" id="ARBA00022723"/>
    </source>
</evidence>
<keyword evidence="1" id="KW-0813">Transport</keyword>
<feature type="domain" description="Cytochrome c" evidence="9">
    <location>
        <begin position="127"/>
        <end position="215"/>
    </location>
</feature>
<evidence type="ECO:0000256" key="1">
    <source>
        <dbReference type="ARBA" id="ARBA00022448"/>
    </source>
</evidence>
<evidence type="ECO:0000256" key="7">
    <source>
        <dbReference type="SAM" id="Phobius"/>
    </source>
</evidence>
<keyword evidence="7" id="KW-1133">Transmembrane helix</keyword>
<keyword evidence="7" id="KW-0472">Membrane</keyword>
<keyword evidence="8" id="KW-0732">Signal</keyword>
<dbReference type="Pfam" id="PF13442">
    <property type="entry name" value="Cytochrome_CBB3"/>
    <property type="match status" value="1"/>
</dbReference>
<feature type="chain" id="PRO_5035224059" evidence="8">
    <location>
        <begin position="31"/>
        <end position="263"/>
    </location>
</feature>
<dbReference type="Proteomes" id="UP000664277">
    <property type="component" value="Unassembled WGS sequence"/>
</dbReference>
<keyword evidence="5 6" id="KW-0408">Iron</keyword>
<reference evidence="10" key="1">
    <citation type="submission" date="2021-02" db="EMBL/GenBank/DDBJ databases">
        <title>Genome-Resolved Metagenomics of a Microbial Community Performing Photosynthetic Biological Nutrient Removal.</title>
        <authorList>
            <person name="Mcdaniel E.A."/>
        </authorList>
    </citation>
    <scope>NUCLEOTIDE SEQUENCE</scope>
    <source>
        <strain evidence="10">UWPOB_OBS1</strain>
    </source>
</reference>
<evidence type="ECO:0000256" key="6">
    <source>
        <dbReference type="PROSITE-ProRule" id="PRU00433"/>
    </source>
</evidence>
<evidence type="ECO:0000256" key="8">
    <source>
        <dbReference type="SAM" id="SignalP"/>
    </source>
</evidence>
<dbReference type="PANTHER" id="PTHR37823">
    <property type="entry name" value="CYTOCHROME C-553-LIKE"/>
    <property type="match status" value="1"/>
</dbReference>
<dbReference type="GO" id="GO:0046872">
    <property type="term" value="F:metal ion binding"/>
    <property type="evidence" value="ECO:0007669"/>
    <property type="project" value="UniProtKB-KW"/>
</dbReference>
<name>A0A8J7PNP0_9BACT</name>
<dbReference type="PROSITE" id="PS51257">
    <property type="entry name" value="PROKAR_LIPOPROTEIN"/>
    <property type="match status" value="1"/>
</dbReference>
<dbReference type="GO" id="GO:0009055">
    <property type="term" value="F:electron transfer activity"/>
    <property type="evidence" value="ECO:0007669"/>
    <property type="project" value="InterPro"/>
</dbReference>
<dbReference type="SUPFAM" id="SSF46626">
    <property type="entry name" value="Cytochrome c"/>
    <property type="match status" value="2"/>
</dbReference>
<keyword evidence="7" id="KW-0812">Transmembrane</keyword>
<dbReference type="PROSITE" id="PS51007">
    <property type="entry name" value="CYTC"/>
    <property type="match status" value="2"/>
</dbReference>
<keyword evidence="3 6" id="KW-0479">Metal-binding</keyword>
<organism evidence="10 11">
    <name type="scientific">Candidatus Obscuribacter phosphatis</name>
    <dbReference type="NCBI Taxonomy" id="1906157"/>
    <lineage>
        <taxon>Bacteria</taxon>
        <taxon>Bacillati</taxon>
        <taxon>Candidatus Melainabacteria</taxon>
        <taxon>Candidatus Obscuribacterales</taxon>
        <taxon>Candidatus Obscuribacteraceae</taxon>
        <taxon>Candidatus Obscuribacter</taxon>
    </lineage>
</organism>
<dbReference type="PANTHER" id="PTHR37823:SF1">
    <property type="entry name" value="CYTOCHROME C-553-LIKE"/>
    <property type="match status" value="1"/>
</dbReference>
<sequence length="263" mass="28452">MRTSEKRRSRLTTSLFCLLTACVWLPKAEALDKVSAVNLYNDKCSGCHTVGGGALVGPDLKPSTAWGETDLTAAVKRMEKNVGTLSNDEVQSLVKLLKEPQLEKILKAESEKAIAAQEKSAVSDEPASSVSGASLFYGRQPLLNGGMACAACHSYAGQGGNLAPDLTAISEKLSEPALVSACQNTSFKLMKPAYADHPVTRQEALHLARFLRDESAKSATGQSFNSYRAMQYGAIFAVLFFMLIAFGYRGRNHGVREKLSRRK</sequence>
<dbReference type="Gene3D" id="1.10.760.10">
    <property type="entry name" value="Cytochrome c-like domain"/>
    <property type="match status" value="2"/>
</dbReference>
<gene>
    <name evidence="10" type="ORF">J0M35_17910</name>
</gene>
<accession>A0A8J7PNP0</accession>
<protein>
    <submittedName>
        <fullName evidence="10">C-type cytochrome</fullName>
    </submittedName>
</protein>
<evidence type="ECO:0000256" key="4">
    <source>
        <dbReference type="ARBA" id="ARBA00022982"/>
    </source>
</evidence>
<evidence type="ECO:0000259" key="9">
    <source>
        <dbReference type="PROSITE" id="PS51007"/>
    </source>
</evidence>
<feature type="transmembrane region" description="Helical" evidence="7">
    <location>
        <begin position="229"/>
        <end position="248"/>
    </location>
</feature>
<feature type="signal peptide" evidence="8">
    <location>
        <begin position="1"/>
        <end position="30"/>
    </location>
</feature>
<evidence type="ECO:0000256" key="2">
    <source>
        <dbReference type="ARBA" id="ARBA00022617"/>
    </source>
</evidence>
<evidence type="ECO:0000313" key="11">
    <source>
        <dbReference type="Proteomes" id="UP000664277"/>
    </source>
</evidence>
<proteinExistence type="predicted"/>
<feature type="domain" description="Cytochrome c" evidence="9">
    <location>
        <begin position="31"/>
        <end position="122"/>
    </location>
</feature>
<dbReference type="GO" id="GO:0020037">
    <property type="term" value="F:heme binding"/>
    <property type="evidence" value="ECO:0007669"/>
    <property type="project" value="InterPro"/>
</dbReference>
<keyword evidence="4" id="KW-0249">Electron transport</keyword>
<dbReference type="InterPro" id="IPR009056">
    <property type="entry name" value="Cyt_c-like_dom"/>
</dbReference>
<dbReference type="AlphaFoldDB" id="A0A8J7PNP0"/>
<evidence type="ECO:0000313" key="10">
    <source>
        <dbReference type="EMBL" id="MBN8662250.1"/>
    </source>
</evidence>